<gene>
    <name evidence="2" type="ORF">Q7C36_006024</name>
</gene>
<sequence>MQRARKTKRHQNTTDSESPNQLLEVNSELQRKWYGEKQMPLTVQRVYNRISDHQDKASKFHKRTNLNKQMYSDQSTLGTSTLTKDGKSVKVIQNKPSSMAEEKTWLDNASPAAMTTHCLTWATSLGLEFAPLTSLPVPLPDLGKKKLFHFKWDLKPRFHRKRGFSVCLIRPCPEEKILDCF</sequence>
<dbReference type="EMBL" id="JAVHJS010000005">
    <property type="protein sequence ID" value="KAK2858105.1"/>
    <property type="molecule type" value="Genomic_DNA"/>
</dbReference>
<proteinExistence type="predicted"/>
<evidence type="ECO:0000313" key="2">
    <source>
        <dbReference type="EMBL" id="KAK2858105.1"/>
    </source>
</evidence>
<feature type="region of interest" description="Disordered" evidence="1">
    <location>
        <begin position="1"/>
        <end position="21"/>
    </location>
</feature>
<comment type="caution">
    <text evidence="2">The sequence shown here is derived from an EMBL/GenBank/DDBJ whole genome shotgun (WGS) entry which is preliminary data.</text>
</comment>
<evidence type="ECO:0000256" key="1">
    <source>
        <dbReference type="SAM" id="MobiDB-lite"/>
    </source>
</evidence>
<protein>
    <submittedName>
        <fullName evidence="2">Uncharacterized protein</fullName>
    </submittedName>
</protein>
<evidence type="ECO:0000313" key="3">
    <source>
        <dbReference type="Proteomes" id="UP001187315"/>
    </source>
</evidence>
<organism evidence="2 3">
    <name type="scientific">Tachysurus vachellii</name>
    <name type="common">Darkbarbel catfish</name>
    <name type="synonym">Pelteobagrus vachellii</name>
    <dbReference type="NCBI Taxonomy" id="175792"/>
    <lineage>
        <taxon>Eukaryota</taxon>
        <taxon>Metazoa</taxon>
        <taxon>Chordata</taxon>
        <taxon>Craniata</taxon>
        <taxon>Vertebrata</taxon>
        <taxon>Euteleostomi</taxon>
        <taxon>Actinopterygii</taxon>
        <taxon>Neopterygii</taxon>
        <taxon>Teleostei</taxon>
        <taxon>Ostariophysi</taxon>
        <taxon>Siluriformes</taxon>
        <taxon>Bagridae</taxon>
        <taxon>Tachysurus</taxon>
    </lineage>
</organism>
<keyword evidence="3" id="KW-1185">Reference proteome</keyword>
<reference evidence="2" key="1">
    <citation type="submission" date="2023-08" db="EMBL/GenBank/DDBJ databases">
        <title>Pelteobagrus vachellii genome.</title>
        <authorList>
            <person name="Liu H."/>
        </authorList>
    </citation>
    <scope>NUCLEOTIDE SEQUENCE</scope>
    <source>
        <strain evidence="2">PRFRI_2022a</strain>
        <tissue evidence="2">Muscle</tissue>
    </source>
</reference>
<accession>A0AA88NEZ1</accession>
<feature type="compositionally biased region" description="Basic residues" evidence="1">
    <location>
        <begin position="1"/>
        <end position="11"/>
    </location>
</feature>
<name>A0AA88NEZ1_TACVA</name>
<dbReference type="Proteomes" id="UP001187315">
    <property type="component" value="Unassembled WGS sequence"/>
</dbReference>
<dbReference type="AlphaFoldDB" id="A0AA88NEZ1"/>